<evidence type="ECO:0000313" key="2">
    <source>
        <dbReference type="EMBL" id="NEY47926.1"/>
    </source>
</evidence>
<feature type="compositionally biased region" description="Basic residues" evidence="1">
    <location>
        <begin position="9"/>
        <end position="19"/>
    </location>
</feature>
<accession>A0A6G4BZR2</accession>
<comment type="caution">
    <text evidence="2">The sequence shown here is derived from an EMBL/GenBank/DDBJ whole genome shotgun (WGS) entry which is preliminary data.</text>
</comment>
<dbReference type="AlphaFoldDB" id="A0A6G4BZR2"/>
<evidence type="ECO:0000256" key="1">
    <source>
        <dbReference type="SAM" id="MobiDB-lite"/>
    </source>
</evidence>
<reference evidence="2" key="2">
    <citation type="submission" date="2020-02" db="EMBL/GenBank/DDBJ databases">
        <authorList>
            <person name="Alotaibi K."/>
            <person name="Khan A."/>
        </authorList>
    </citation>
    <scope>NUCLEOTIDE SEQUENCE</scope>
    <source>
        <strain evidence="2">EC204</strain>
    </source>
</reference>
<proteinExistence type="predicted"/>
<sequence>MSDEEQKPKGKGRGTRPRGQRIEVWVNNDEKAELADRAAQSGLSLSAYMKAAGLNAPIRARADLSAVADLVRVNGDLGRVAGLLKLWLAEKRGQSARSMDIEKVMIEFRALQVSIREKMSAIVVSRK</sequence>
<protein>
    <submittedName>
        <fullName evidence="2">Conjugal transfer protein TraJ</fullName>
    </submittedName>
</protein>
<feature type="region of interest" description="Disordered" evidence="1">
    <location>
        <begin position="1"/>
        <end position="22"/>
    </location>
</feature>
<dbReference type="EMBL" id="JAAIWG010000012">
    <property type="protein sequence ID" value="NEY47926.1"/>
    <property type="molecule type" value="Genomic_DNA"/>
</dbReference>
<name>A0A6G4BZR2_ECOLX</name>
<reference evidence="2" key="1">
    <citation type="journal article" date="2006" name="Food Microbiol.">
        <title>Occurrence of non-O157 shiga toxin-producing Escherichia coli in ready-to-eat food from supermarkets in Argentina.</title>
        <authorList>
            <person name="Balague C."/>
            <person name="Khan A.A."/>
            <person name="Fernandez L."/>
            <person name="Redolfi A.L."/>
            <person name="Aquili V."/>
            <person name="Voltattorni P."/>
            <person name="Hofer C."/>
            <person name="Ebner G."/>
            <person name="Duenas S."/>
            <person name="Cerniglia C.E."/>
        </authorList>
    </citation>
    <scope>NUCLEOTIDE SEQUENCE</scope>
    <source>
        <strain evidence="2">EC204</strain>
    </source>
</reference>
<dbReference type="Pfam" id="PF21983">
    <property type="entry name" value="NikA-like"/>
    <property type="match status" value="1"/>
</dbReference>
<organism evidence="2">
    <name type="scientific">Escherichia coli</name>
    <dbReference type="NCBI Taxonomy" id="562"/>
    <lineage>
        <taxon>Bacteria</taxon>
        <taxon>Pseudomonadati</taxon>
        <taxon>Pseudomonadota</taxon>
        <taxon>Gammaproteobacteria</taxon>
        <taxon>Enterobacterales</taxon>
        <taxon>Enterobacteriaceae</taxon>
        <taxon>Escherichia</taxon>
    </lineage>
</organism>
<dbReference type="InterPro" id="IPR053842">
    <property type="entry name" value="NikA-like"/>
</dbReference>
<gene>
    <name evidence="2" type="ORF">G4V04_06070</name>
</gene>
<dbReference type="RefSeq" id="WP_053263297.1">
    <property type="nucleotide sequence ID" value="NZ_CXWW01000001.1"/>
</dbReference>